<organism evidence="2 3">
    <name type="scientific">Halorussus aquaticus</name>
    <dbReference type="NCBI Taxonomy" id="2953748"/>
    <lineage>
        <taxon>Archaea</taxon>
        <taxon>Methanobacteriati</taxon>
        <taxon>Methanobacteriota</taxon>
        <taxon>Stenosarchaea group</taxon>
        <taxon>Halobacteria</taxon>
        <taxon>Halobacteriales</taxon>
        <taxon>Haladaptataceae</taxon>
        <taxon>Halorussus</taxon>
    </lineage>
</organism>
<evidence type="ECO:0000313" key="3">
    <source>
        <dbReference type="Proteomes" id="UP001595945"/>
    </source>
</evidence>
<feature type="domain" description="Homing endonuclease LAGLIDADG" evidence="1">
    <location>
        <begin position="36"/>
        <end position="199"/>
    </location>
</feature>
<keyword evidence="3" id="KW-1185">Reference proteome</keyword>
<dbReference type="InterPro" id="IPR004860">
    <property type="entry name" value="LAGLIDADG_dom"/>
</dbReference>
<proteinExistence type="predicted"/>
<dbReference type="Proteomes" id="UP001595945">
    <property type="component" value="Unassembled WGS sequence"/>
</dbReference>
<gene>
    <name evidence="2" type="ORF">ACFO9K_02760</name>
</gene>
<dbReference type="AlphaFoldDB" id="A0ABD5PZ38"/>
<protein>
    <recommendedName>
        <fullName evidence="1">Homing endonuclease LAGLIDADG domain-containing protein</fullName>
    </recommendedName>
</protein>
<reference evidence="2 3" key="1">
    <citation type="journal article" date="2019" name="Int. J. Syst. Evol. Microbiol.">
        <title>The Global Catalogue of Microorganisms (GCM) 10K type strain sequencing project: providing services to taxonomists for standard genome sequencing and annotation.</title>
        <authorList>
            <consortium name="The Broad Institute Genomics Platform"/>
            <consortium name="The Broad Institute Genome Sequencing Center for Infectious Disease"/>
            <person name="Wu L."/>
            <person name="Ma J."/>
        </authorList>
    </citation>
    <scope>NUCLEOTIDE SEQUENCE [LARGE SCALE GENOMIC DNA]</scope>
    <source>
        <strain evidence="2 3">XZYJ18</strain>
    </source>
</reference>
<comment type="caution">
    <text evidence="2">The sequence shown here is derived from an EMBL/GenBank/DDBJ whole genome shotgun (WGS) entry which is preliminary data.</text>
</comment>
<evidence type="ECO:0000313" key="2">
    <source>
        <dbReference type="EMBL" id="MFC4823176.1"/>
    </source>
</evidence>
<dbReference type="RefSeq" id="WP_256567934.1">
    <property type="nucleotide sequence ID" value="NZ_CP100400.1"/>
</dbReference>
<dbReference type="InterPro" id="IPR027434">
    <property type="entry name" value="Homing_endonucl"/>
</dbReference>
<sequence>MTATCPSCGCDFERFGSHWARSECTRPPFTEHQIDLLVGVLMGDGDIHGQSNKNPHFRVRMTNPEFLNYLDECLGILSTGVFLDRDAEYQYRQAADSDHEKFTVSNREKYNDLYGLRTRSHPQLHEFRQWYKTGEKRFPSELTLTPTIAKMWYVCDGWLAQEKDHQPRVMIKATNEADRAEYLQELFTENGFNPHFTRTELQFTTGETQQLLEWIGSPPPGFKYKWP</sequence>
<name>A0ABD5PZ38_9EURY</name>
<evidence type="ECO:0000259" key="1">
    <source>
        <dbReference type="Pfam" id="PF03161"/>
    </source>
</evidence>
<dbReference type="SUPFAM" id="SSF55608">
    <property type="entry name" value="Homing endonucleases"/>
    <property type="match status" value="1"/>
</dbReference>
<dbReference type="EMBL" id="JBHSHT010000001">
    <property type="protein sequence ID" value="MFC4823176.1"/>
    <property type="molecule type" value="Genomic_DNA"/>
</dbReference>
<accession>A0ABD5PZ38</accession>
<dbReference type="GeneID" id="73045779"/>
<dbReference type="Gene3D" id="3.10.28.10">
    <property type="entry name" value="Homing endonucleases"/>
    <property type="match status" value="1"/>
</dbReference>
<dbReference type="Pfam" id="PF03161">
    <property type="entry name" value="LAGLIDADG_2"/>
    <property type="match status" value="1"/>
</dbReference>